<sequence>MPGDTFSIQKGKIYINGKKLIQLNQDIYCYQTDSISYPKIMRRDWTTTNYGPLIIPYKGMQVPYGKAGVYQEVIDNEHMKVTIDSLFVFTNDYYFMLGDNGNHSLDSRFIGLIPARNIKGRLSRVLYSDIASFRERFWKKID</sequence>
<dbReference type="InterPro" id="IPR019758">
    <property type="entry name" value="Pept_S26A_signal_pept_1_CS"/>
</dbReference>
<dbReference type="InterPro" id="IPR019533">
    <property type="entry name" value="Peptidase_S26"/>
</dbReference>
<evidence type="ECO:0000256" key="4">
    <source>
        <dbReference type="ARBA" id="ARBA00022801"/>
    </source>
</evidence>
<dbReference type="CDD" id="cd06530">
    <property type="entry name" value="S26_SPase_I"/>
    <property type="match status" value="1"/>
</dbReference>
<evidence type="ECO:0000256" key="2">
    <source>
        <dbReference type="ARBA" id="ARBA00009370"/>
    </source>
</evidence>
<comment type="similarity">
    <text evidence="2">Belongs to the peptidase S26 family.</text>
</comment>
<name>J9CXC5_9ZZZZ</name>
<dbReference type="GO" id="GO:0009003">
    <property type="term" value="F:signal peptidase activity"/>
    <property type="evidence" value="ECO:0007669"/>
    <property type="project" value="UniProtKB-EC"/>
</dbReference>
<evidence type="ECO:0000313" key="6">
    <source>
        <dbReference type="EMBL" id="EJX04916.1"/>
    </source>
</evidence>
<dbReference type="PROSITE" id="PS00761">
    <property type="entry name" value="SPASE_I_3"/>
    <property type="match status" value="1"/>
</dbReference>
<comment type="catalytic activity">
    <reaction evidence="1">
        <text>Cleavage of hydrophobic, N-terminal signal or leader sequences from secreted and periplasmic proteins.</text>
        <dbReference type="EC" id="3.4.21.89"/>
    </reaction>
</comment>
<evidence type="ECO:0000259" key="5">
    <source>
        <dbReference type="Pfam" id="PF10502"/>
    </source>
</evidence>
<dbReference type="Gene3D" id="2.10.109.10">
    <property type="entry name" value="Umud Fragment, subunit A"/>
    <property type="match status" value="1"/>
</dbReference>
<dbReference type="EC" id="3.4.21.89" evidence="3"/>
<gene>
    <name evidence="6" type="ORF">EVA_06979</name>
</gene>
<accession>J9CXC5</accession>
<dbReference type="EMBL" id="AMCI01001647">
    <property type="protein sequence ID" value="EJX04916.1"/>
    <property type="molecule type" value="Genomic_DNA"/>
</dbReference>
<dbReference type="InterPro" id="IPR036286">
    <property type="entry name" value="LexA/Signal_pep-like_sf"/>
</dbReference>
<dbReference type="PANTHER" id="PTHR43390:SF1">
    <property type="entry name" value="CHLOROPLAST PROCESSING PEPTIDASE"/>
    <property type="match status" value="1"/>
</dbReference>
<dbReference type="GO" id="GO:0016020">
    <property type="term" value="C:membrane"/>
    <property type="evidence" value="ECO:0007669"/>
    <property type="project" value="InterPro"/>
</dbReference>
<dbReference type="GO" id="GO:0006465">
    <property type="term" value="P:signal peptide processing"/>
    <property type="evidence" value="ECO:0007669"/>
    <property type="project" value="InterPro"/>
</dbReference>
<organism evidence="6">
    <name type="scientific">gut metagenome</name>
    <dbReference type="NCBI Taxonomy" id="749906"/>
    <lineage>
        <taxon>unclassified sequences</taxon>
        <taxon>metagenomes</taxon>
        <taxon>organismal metagenomes</taxon>
    </lineage>
</organism>
<dbReference type="InterPro" id="IPR000223">
    <property type="entry name" value="Pept_S26A_signal_pept_1"/>
</dbReference>
<dbReference type="GO" id="GO:0004252">
    <property type="term" value="F:serine-type endopeptidase activity"/>
    <property type="evidence" value="ECO:0007669"/>
    <property type="project" value="InterPro"/>
</dbReference>
<keyword evidence="4 6" id="KW-0378">Hydrolase</keyword>
<evidence type="ECO:0000256" key="1">
    <source>
        <dbReference type="ARBA" id="ARBA00000677"/>
    </source>
</evidence>
<proteinExistence type="inferred from homology"/>
<dbReference type="PANTHER" id="PTHR43390">
    <property type="entry name" value="SIGNAL PEPTIDASE I"/>
    <property type="match status" value="1"/>
</dbReference>
<evidence type="ECO:0000256" key="3">
    <source>
        <dbReference type="ARBA" id="ARBA00013208"/>
    </source>
</evidence>
<dbReference type="AlphaFoldDB" id="J9CXC5"/>
<comment type="caution">
    <text evidence="6">The sequence shown here is derived from an EMBL/GenBank/DDBJ whole genome shotgun (WGS) entry which is preliminary data.</text>
</comment>
<protein>
    <recommendedName>
        <fullName evidence="3">signal peptidase I</fullName>
        <ecNumber evidence="3">3.4.21.89</ecNumber>
    </recommendedName>
</protein>
<feature type="domain" description="Peptidase S26" evidence="5">
    <location>
        <begin position="1"/>
        <end position="124"/>
    </location>
</feature>
<dbReference type="NCBIfam" id="TIGR02227">
    <property type="entry name" value="sigpep_I_bact"/>
    <property type="match status" value="1"/>
</dbReference>
<dbReference type="Pfam" id="PF10502">
    <property type="entry name" value="Peptidase_S26"/>
    <property type="match status" value="1"/>
</dbReference>
<dbReference type="SUPFAM" id="SSF51306">
    <property type="entry name" value="LexA/Signal peptidase"/>
    <property type="match status" value="1"/>
</dbReference>
<reference evidence="6" key="1">
    <citation type="journal article" date="2012" name="PLoS ONE">
        <title>Gene sets for utilization of primary and secondary nutrition supplies in the distal gut of endangered iberian lynx.</title>
        <authorList>
            <person name="Alcaide M."/>
            <person name="Messina E."/>
            <person name="Richter M."/>
            <person name="Bargiela R."/>
            <person name="Peplies J."/>
            <person name="Huws S.A."/>
            <person name="Newbold C.J."/>
            <person name="Golyshin P.N."/>
            <person name="Simon M.A."/>
            <person name="Lopez G."/>
            <person name="Yakimov M.M."/>
            <person name="Ferrer M."/>
        </authorList>
    </citation>
    <scope>NUCLEOTIDE SEQUENCE</scope>
</reference>